<evidence type="ECO:0000256" key="1">
    <source>
        <dbReference type="ARBA" id="ARBA00022750"/>
    </source>
</evidence>
<dbReference type="InterPro" id="IPR001969">
    <property type="entry name" value="Aspartic_peptidase_AS"/>
</dbReference>
<organism evidence="2 3">
    <name type="scientific">Gigaspora margarita</name>
    <dbReference type="NCBI Taxonomy" id="4874"/>
    <lineage>
        <taxon>Eukaryota</taxon>
        <taxon>Fungi</taxon>
        <taxon>Fungi incertae sedis</taxon>
        <taxon>Mucoromycota</taxon>
        <taxon>Glomeromycotina</taxon>
        <taxon>Glomeromycetes</taxon>
        <taxon>Diversisporales</taxon>
        <taxon>Gigasporaceae</taxon>
        <taxon>Gigaspora</taxon>
    </lineage>
</organism>
<keyword evidence="3" id="KW-1185">Reference proteome</keyword>
<keyword evidence="1" id="KW-0378">Hydrolase</keyword>
<reference evidence="2 3" key="1">
    <citation type="submission" date="2021-06" db="EMBL/GenBank/DDBJ databases">
        <authorList>
            <person name="Kallberg Y."/>
            <person name="Tangrot J."/>
            <person name="Rosling A."/>
        </authorList>
    </citation>
    <scope>NUCLEOTIDE SEQUENCE [LARGE SCALE GENOMIC DNA]</scope>
    <source>
        <strain evidence="2 3">120-4 pot B 10/14</strain>
    </source>
</reference>
<protein>
    <submittedName>
        <fullName evidence="2">5166_t:CDS:1</fullName>
    </submittedName>
</protein>
<dbReference type="InterPro" id="IPR021109">
    <property type="entry name" value="Peptidase_aspartic_dom_sf"/>
</dbReference>
<dbReference type="Proteomes" id="UP000789901">
    <property type="component" value="Unassembled WGS sequence"/>
</dbReference>
<evidence type="ECO:0000313" key="3">
    <source>
        <dbReference type="Proteomes" id="UP000789901"/>
    </source>
</evidence>
<feature type="non-terminal residue" evidence="2">
    <location>
        <position position="279"/>
    </location>
</feature>
<evidence type="ECO:0000313" key="2">
    <source>
        <dbReference type="EMBL" id="CAG8832817.1"/>
    </source>
</evidence>
<proteinExistence type="predicted"/>
<dbReference type="PROSITE" id="PS00141">
    <property type="entry name" value="ASP_PROTEASE"/>
    <property type="match status" value="1"/>
</dbReference>
<accession>A0ABN7WIF6</accession>
<sequence length="279" mass="31956">MDLQNKKADITYAQLFQVAPNIRKEINKITRAGRITIMKVAEFCLKQDKEEKTTSMYCEAQVKGHSILLILDSGTSECVVAANFLKELDIPIDCLSIVVMVRVHGEQKCPLGEVDGFSIMVGGKTITSRAVVTDTENSVIVSNNWMKKACARLDWEECELMIRDGKKKLRIPTKKEESEGELDILEEETVTETDESDSSEEYENENLGQEYETIYLNKEKKEEDFKLECMTSKQETRLRAILMKYKKDGPPIKQKFHPISKPEHEFIKAEIQHIEKADI</sequence>
<keyword evidence="1" id="KW-0645">Protease</keyword>
<comment type="caution">
    <text evidence="2">The sequence shown here is derived from an EMBL/GenBank/DDBJ whole genome shotgun (WGS) entry which is preliminary data.</text>
</comment>
<keyword evidence="1" id="KW-0064">Aspartyl protease</keyword>
<gene>
    <name evidence="2" type="ORF">GMARGA_LOCUS31236</name>
</gene>
<dbReference type="Gene3D" id="2.40.70.10">
    <property type="entry name" value="Acid Proteases"/>
    <property type="match status" value="1"/>
</dbReference>
<dbReference type="EMBL" id="CAJVQB010046104">
    <property type="protein sequence ID" value="CAG8832817.1"/>
    <property type="molecule type" value="Genomic_DNA"/>
</dbReference>
<name>A0ABN7WIF6_GIGMA</name>